<dbReference type="NCBIfam" id="TIGR01036">
    <property type="entry name" value="pyrD_sub2"/>
    <property type="match status" value="1"/>
</dbReference>
<dbReference type="GO" id="GO:0005737">
    <property type="term" value="C:cytoplasm"/>
    <property type="evidence" value="ECO:0007669"/>
    <property type="project" value="InterPro"/>
</dbReference>
<feature type="binding site" evidence="11">
    <location>
        <position position="153"/>
    </location>
    <ligand>
        <name>FMN</name>
        <dbReference type="ChEBI" id="CHEBI:58210"/>
    </ligand>
</feature>
<feature type="binding site" evidence="11">
    <location>
        <position position="281"/>
    </location>
    <ligand>
        <name>FMN</name>
        <dbReference type="ChEBI" id="CHEBI:58210"/>
    </ligand>
</feature>
<keyword evidence="7 11" id="KW-0665">Pyrimidine biosynthesis</keyword>
<feature type="binding site" evidence="11">
    <location>
        <position position="310"/>
    </location>
    <ligand>
        <name>FMN</name>
        <dbReference type="ChEBI" id="CHEBI:58210"/>
    </ligand>
</feature>
<evidence type="ECO:0000256" key="8">
    <source>
        <dbReference type="ARBA" id="ARBA00023002"/>
    </source>
</evidence>
<evidence type="ECO:0000313" key="14">
    <source>
        <dbReference type="Proteomes" id="UP000255000"/>
    </source>
</evidence>
<comment type="pathway">
    <text evidence="3 11">Pyrimidine metabolism; UMP biosynthesis via de novo pathway; orotate from (S)-dihydroorotate (quinone route): step 1/1.</text>
</comment>
<comment type="catalytic activity">
    <reaction evidence="10 11">
        <text>(S)-dihydroorotate + a quinone = orotate + a quinol</text>
        <dbReference type="Rhea" id="RHEA:30187"/>
        <dbReference type="ChEBI" id="CHEBI:24646"/>
        <dbReference type="ChEBI" id="CHEBI:30839"/>
        <dbReference type="ChEBI" id="CHEBI:30864"/>
        <dbReference type="ChEBI" id="CHEBI:132124"/>
        <dbReference type="EC" id="1.3.5.2"/>
    </reaction>
</comment>
<gene>
    <name evidence="11 13" type="primary">pyrD</name>
    <name evidence="13" type="ORF">NCTC13350_00942</name>
</gene>
<evidence type="ECO:0000256" key="7">
    <source>
        <dbReference type="ARBA" id="ARBA00022975"/>
    </source>
</evidence>
<dbReference type="UniPathway" id="UPA00070">
    <property type="reaction ID" value="UER00946"/>
</dbReference>
<organism evidence="13 14">
    <name type="scientific">Pannonibacter phragmitetus</name>
    <dbReference type="NCBI Taxonomy" id="121719"/>
    <lineage>
        <taxon>Bacteria</taxon>
        <taxon>Pseudomonadati</taxon>
        <taxon>Pseudomonadota</taxon>
        <taxon>Alphaproteobacteria</taxon>
        <taxon>Hyphomicrobiales</taxon>
        <taxon>Stappiaceae</taxon>
        <taxon>Pannonibacter</taxon>
    </lineage>
</organism>
<keyword evidence="5 11" id="KW-0285">Flavoprotein</keyword>
<dbReference type="GO" id="GO:0044205">
    <property type="term" value="P:'de novo' UMP biosynthetic process"/>
    <property type="evidence" value="ECO:0007669"/>
    <property type="project" value="UniProtKB-UniRule"/>
</dbReference>
<proteinExistence type="inferred from homology"/>
<evidence type="ECO:0000256" key="5">
    <source>
        <dbReference type="ARBA" id="ARBA00022630"/>
    </source>
</evidence>
<feature type="binding site" evidence="11">
    <location>
        <position position="184"/>
    </location>
    <ligand>
        <name>FMN</name>
        <dbReference type="ChEBI" id="CHEBI:58210"/>
    </ligand>
</feature>
<dbReference type="InterPro" id="IPR005720">
    <property type="entry name" value="Dihydroorotate_DH_cat"/>
</dbReference>
<accession>A0A378ZS05</accession>
<dbReference type="HAMAP" id="MF_00225">
    <property type="entry name" value="DHO_dh_type2"/>
    <property type="match status" value="1"/>
</dbReference>
<reference evidence="13 14" key="1">
    <citation type="submission" date="2018-06" db="EMBL/GenBank/DDBJ databases">
        <authorList>
            <consortium name="Pathogen Informatics"/>
            <person name="Doyle S."/>
        </authorList>
    </citation>
    <scope>NUCLEOTIDE SEQUENCE [LARGE SCALE GENOMIC DNA]</scope>
    <source>
        <strain evidence="13 14">NCTC13350</strain>
    </source>
</reference>
<evidence type="ECO:0000256" key="3">
    <source>
        <dbReference type="ARBA" id="ARBA00005161"/>
    </source>
</evidence>
<dbReference type="Gene3D" id="3.20.20.70">
    <property type="entry name" value="Aldolase class I"/>
    <property type="match status" value="1"/>
</dbReference>
<dbReference type="PROSITE" id="PS00912">
    <property type="entry name" value="DHODEHASE_2"/>
    <property type="match status" value="1"/>
</dbReference>
<dbReference type="NCBIfam" id="NF003645">
    <property type="entry name" value="PRK05286.1-2"/>
    <property type="match status" value="1"/>
</dbReference>
<dbReference type="GO" id="GO:0006207">
    <property type="term" value="P:'de novo' pyrimidine nucleobase biosynthetic process"/>
    <property type="evidence" value="ECO:0007669"/>
    <property type="project" value="UniProtKB-UniRule"/>
</dbReference>
<keyword evidence="9 11" id="KW-0472">Membrane</keyword>
<evidence type="ECO:0000256" key="9">
    <source>
        <dbReference type="ARBA" id="ARBA00023136"/>
    </source>
</evidence>
<feature type="binding site" evidence="11">
    <location>
        <begin position="331"/>
        <end position="332"/>
    </location>
    <ligand>
        <name>FMN</name>
        <dbReference type="ChEBI" id="CHEBI:58210"/>
    </ligand>
</feature>
<evidence type="ECO:0000259" key="12">
    <source>
        <dbReference type="Pfam" id="PF01180"/>
    </source>
</evidence>
<feature type="binding site" evidence="11">
    <location>
        <begin position="75"/>
        <end position="79"/>
    </location>
    <ligand>
        <name>FMN</name>
        <dbReference type="ChEBI" id="CHEBI:58210"/>
    </ligand>
</feature>
<evidence type="ECO:0000256" key="10">
    <source>
        <dbReference type="ARBA" id="ARBA00048639"/>
    </source>
</evidence>
<comment type="subunit">
    <text evidence="11">Monomer.</text>
</comment>
<evidence type="ECO:0000313" key="13">
    <source>
        <dbReference type="EMBL" id="SUB00036.1"/>
    </source>
</evidence>
<comment type="cofactor">
    <cofactor evidence="11">
        <name>FMN</name>
        <dbReference type="ChEBI" id="CHEBI:58210"/>
    </cofactor>
    <text evidence="11">Binds 1 FMN per subunit.</text>
</comment>
<dbReference type="AlphaFoldDB" id="A0A378ZS05"/>
<dbReference type="SUPFAM" id="SSF51395">
    <property type="entry name" value="FMN-linked oxidoreductases"/>
    <property type="match status" value="1"/>
</dbReference>
<dbReference type="InterPro" id="IPR005719">
    <property type="entry name" value="Dihydroorotate_DH_2"/>
</dbReference>
<dbReference type="EC" id="1.3.5.2" evidence="11"/>
<feature type="binding site" evidence="11">
    <location>
        <begin position="259"/>
        <end position="260"/>
    </location>
    <ligand>
        <name>substrate</name>
    </ligand>
</feature>
<evidence type="ECO:0000256" key="11">
    <source>
        <dbReference type="HAMAP-Rule" id="MF_00225"/>
    </source>
</evidence>
<keyword evidence="6 11" id="KW-0288">FMN</keyword>
<sequence>MCFLTLRSDLTPMFQSLANRLTLRALHCVDAETAHGVTIRALASGVYPRFSNTSLPSLRQDVLGLSFPNPLGMAAGFDKNGEVPDAILGMGFGFAEAGTVTPRPQEGNPRPRLFRLPADQGVINRFGFNNEGHAALLARLEARKGRDGILGVNVGANKDAADRVADYVAGIRTFAHLASYFTVNISSPNTPGLRDLQAKAALDELLSAVMAERDAQSLLAGRRKVPVLLKIAPDVSAEGLEDIAEAVLTHKVDGLIVSNTTLSRAGLQDTQTAQEAGGLSGRPLFRRATIILARARKLVGPDLPIVGVGGIDSPQTALVKITAGATLLQIYSSLVYKGPGLVPAILKHLDGELKRGGFSSLAALRSVNVDAWASENLD</sequence>
<name>A0A378ZS05_9HYPH</name>
<evidence type="ECO:0000256" key="1">
    <source>
        <dbReference type="ARBA" id="ARBA00003125"/>
    </source>
</evidence>
<dbReference type="NCBIfam" id="NF003652">
    <property type="entry name" value="PRK05286.2-5"/>
    <property type="match status" value="1"/>
</dbReference>
<comment type="function">
    <text evidence="1 11">Catalyzes the conversion of dihydroorotate to orotate with quinone as electron acceptor.</text>
</comment>
<dbReference type="InterPro" id="IPR050074">
    <property type="entry name" value="DHO_dehydrogenase"/>
</dbReference>
<dbReference type="GO" id="GO:0106430">
    <property type="term" value="F:dihydroorotate dehydrogenase (quinone) activity"/>
    <property type="evidence" value="ECO:0007669"/>
    <property type="project" value="UniProtKB-EC"/>
</dbReference>
<dbReference type="InterPro" id="IPR013785">
    <property type="entry name" value="Aldolase_TIM"/>
</dbReference>
<dbReference type="Proteomes" id="UP000255000">
    <property type="component" value="Unassembled WGS sequence"/>
</dbReference>
<dbReference type="PANTHER" id="PTHR48109">
    <property type="entry name" value="DIHYDROOROTATE DEHYDROGENASE (QUINONE), MITOCHONDRIAL-RELATED"/>
    <property type="match status" value="1"/>
</dbReference>
<feature type="domain" description="Dihydroorotate dehydrogenase catalytic" evidence="12">
    <location>
        <begin position="58"/>
        <end position="351"/>
    </location>
</feature>
<dbReference type="EMBL" id="UGSK01000001">
    <property type="protein sequence ID" value="SUB00036.1"/>
    <property type="molecule type" value="Genomic_DNA"/>
</dbReference>
<keyword evidence="8 11" id="KW-0560">Oxidoreductase</keyword>
<evidence type="ECO:0000256" key="4">
    <source>
        <dbReference type="ARBA" id="ARBA00005359"/>
    </source>
</evidence>
<dbReference type="PANTHER" id="PTHR48109:SF4">
    <property type="entry name" value="DIHYDROOROTATE DEHYDROGENASE (QUINONE), MITOCHONDRIAL"/>
    <property type="match status" value="1"/>
</dbReference>
<feature type="binding site" evidence="11">
    <location>
        <position position="184"/>
    </location>
    <ligand>
        <name>substrate</name>
    </ligand>
</feature>
<dbReference type="InterPro" id="IPR001295">
    <property type="entry name" value="Dihydroorotate_DH_CS"/>
</dbReference>
<comment type="subcellular location">
    <subcellularLocation>
        <location evidence="11">Cell membrane</location>
        <topology evidence="11">Peripheral membrane protein</topology>
    </subcellularLocation>
    <subcellularLocation>
        <location evidence="2">Membrane</location>
    </subcellularLocation>
</comment>
<dbReference type="PROSITE" id="PS00911">
    <property type="entry name" value="DHODEHASE_1"/>
    <property type="match status" value="1"/>
</dbReference>
<feature type="binding site" evidence="11">
    <location>
        <position position="230"/>
    </location>
    <ligand>
        <name>FMN</name>
        <dbReference type="ChEBI" id="CHEBI:58210"/>
    </ligand>
</feature>
<keyword evidence="11" id="KW-1003">Cell membrane</keyword>
<evidence type="ECO:0000256" key="2">
    <source>
        <dbReference type="ARBA" id="ARBA00004370"/>
    </source>
</evidence>
<feature type="active site" description="Nucleophile" evidence="11">
    <location>
        <position position="187"/>
    </location>
</feature>
<feature type="binding site" evidence="11">
    <location>
        <begin position="124"/>
        <end position="128"/>
    </location>
    <ligand>
        <name>substrate</name>
    </ligand>
</feature>
<comment type="similarity">
    <text evidence="4 11">Belongs to the dihydroorotate dehydrogenase family. Type 2 subfamily.</text>
</comment>
<evidence type="ECO:0000256" key="6">
    <source>
        <dbReference type="ARBA" id="ARBA00022643"/>
    </source>
</evidence>
<protein>
    <recommendedName>
        <fullName evidence="11">Dihydroorotate dehydrogenase (quinone)</fullName>
        <ecNumber evidence="11">1.3.5.2</ecNumber>
    </recommendedName>
    <alternativeName>
        <fullName evidence="11">DHOdehase</fullName>
        <shortName evidence="11">DHOD</shortName>
        <shortName evidence="11">DHODase</shortName>
    </alternativeName>
    <alternativeName>
        <fullName evidence="11">Dihydroorotate oxidase</fullName>
    </alternativeName>
</protein>
<dbReference type="CDD" id="cd04738">
    <property type="entry name" value="DHOD_2_like"/>
    <property type="match status" value="1"/>
</dbReference>
<feature type="binding site" evidence="11">
    <location>
        <position position="79"/>
    </location>
    <ligand>
        <name>substrate</name>
    </ligand>
</feature>
<feature type="binding site" evidence="11">
    <location>
        <position position="99"/>
    </location>
    <ligand>
        <name>FMN</name>
        <dbReference type="ChEBI" id="CHEBI:58210"/>
    </ligand>
</feature>
<dbReference type="GO" id="GO:0005886">
    <property type="term" value="C:plasma membrane"/>
    <property type="evidence" value="ECO:0007669"/>
    <property type="project" value="UniProtKB-SubCell"/>
</dbReference>
<dbReference type="Pfam" id="PF01180">
    <property type="entry name" value="DHO_dh"/>
    <property type="match status" value="1"/>
</dbReference>
<feature type="binding site" evidence="11">
    <location>
        <position position="258"/>
    </location>
    <ligand>
        <name>FMN</name>
        <dbReference type="ChEBI" id="CHEBI:58210"/>
    </ligand>
</feature>
<feature type="binding site" evidence="11">
    <location>
        <position position="189"/>
    </location>
    <ligand>
        <name>substrate</name>
    </ligand>
</feature>